<evidence type="ECO:0000313" key="2">
    <source>
        <dbReference type="Proteomes" id="UP000821837"/>
    </source>
</evidence>
<accession>A0A9D4QBI2</accession>
<protein>
    <submittedName>
        <fullName evidence="1">Uncharacterized protein</fullName>
    </submittedName>
</protein>
<keyword evidence="2" id="KW-1185">Reference proteome</keyword>
<dbReference type="Proteomes" id="UP000821837">
    <property type="component" value="Chromosome 11"/>
</dbReference>
<comment type="caution">
    <text evidence="1">The sequence shown here is derived from an EMBL/GenBank/DDBJ whole genome shotgun (WGS) entry which is preliminary data.</text>
</comment>
<dbReference type="AlphaFoldDB" id="A0A9D4QBI2"/>
<dbReference type="EMBL" id="JABSTV010001247">
    <property type="protein sequence ID" value="KAH7972830.1"/>
    <property type="molecule type" value="Genomic_DNA"/>
</dbReference>
<evidence type="ECO:0000313" key="1">
    <source>
        <dbReference type="EMBL" id="KAH7972830.1"/>
    </source>
</evidence>
<reference evidence="1" key="2">
    <citation type="submission" date="2021-09" db="EMBL/GenBank/DDBJ databases">
        <authorList>
            <person name="Jia N."/>
            <person name="Wang J."/>
            <person name="Shi W."/>
            <person name="Du L."/>
            <person name="Sun Y."/>
            <person name="Zhan W."/>
            <person name="Jiang J."/>
            <person name="Wang Q."/>
            <person name="Zhang B."/>
            <person name="Ji P."/>
            <person name="Sakyi L.B."/>
            <person name="Cui X."/>
            <person name="Yuan T."/>
            <person name="Jiang B."/>
            <person name="Yang W."/>
            <person name="Lam T.T.-Y."/>
            <person name="Chang Q."/>
            <person name="Ding S."/>
            <person name="Wang X."/>
            <person name="Zhu J."/>
            <person name="Ruan X."/>
            <person name="Zhao L."/>
            <person name="Wei J."/>
            <person name="Que T."/>
            <person name="Du C."/>
            <person name="Cheng J."/>
            <person name="Dai P."/>
            <person name="Han X."/>
            <person name="Huang E."/>
            <person name="Gao Y."/>
            <person name="Liu J."/>
            <person name="Shao H."/>
            <person name="Ye R."/>
            <person name="Li L."/>
            <person name="Wei W."/>
            <person name="Wang X."/>
            <person name="Wang C."/>
            <person name="Huo Q."/>
            <person name="Li W."/>
            <person name="Guo W."/>
            <person name="Chen H."/>
            <person name="Chen S."/>
            <person name="Zhou L."/>
            <person name="Zhou L."/>
            <person name="Ni X."/>
            <person name="Tian J."/>
            <person name="Zhou Y."/>
            <person name="Sheng Y."/>
            <person name="Liu T."/>
            <person name="Pan Y."/>
            <person name="Xia L."/>
            <person name="Li J."/>
            <person name="Zhao F."/>
            <person name="Cao W."/>
        </authorList>
    </citation>
    <scope>NUCLEOTIDE SEQUENCE</scope>
    <source>
        <strain evidence="1">Rsan-2018</strain>
        <tissue evidence="1">Larvae</tissue>
    </source>
</reference>
<gene>
    <name evidence="1" type="ORF">HPB52_017784</name>
</gene>
<proteinExistence type="predicted"/>
<organism evidence="1 2">
    <name type="scientific">Rhipicephalus sanguineus</name>
    <name type="common">Brown dog tick</name>
    <name type="synonym">Ixodes sanguineus</name>
    <dbReference type="NCBI Taxonomy" id="34632"/>
    <lineage>
        <taxon>Eukaryota</taxon>
        <taxon>Metazoa</taxon>
        <taxon>Ecdysozoa</taxon>
        <taxon>Arthropoda</taxon>
        <taxon>Chelicerata</taxon>
        <taxon>Arachnida</taxon>
        <taxon>Acari</taxon>
        <taxon>Parasitiformes</taxon>
        <taxon>Ixodida</taxon>
        <taxon>Ixodoidea</taxon>
        <taxon>Ixodidae</taxon>
        <taxon>Rhipicephalinae</taxon>
        <taxon>Rhipicephalus</taxon>
        <taxon>Rhipicephalus</taxon>
    </lineage>
</organism>
<sequence length="95" mass="10139">MPQHHGPALLVRASSRFPQSWGPSRSGFSPRVPGSCLQRSSWRLAAAVPVAVQGTVQGAVSVLLMALFVTRFPSSLQAWSQASTVVSGCFLAFIR</sequence>
<name>A0A9D4QBI2_RHISA</name>
<reference evidence="1" key="1">
    <citation type="journal article" date="2020" name="Cell">
        <title>Large-Scale Comparative Analyses of Tick Genomes Elucidate Their Genetic Diversity and Vector Capacities.</title>
        <authorList>
            <consortium name="Tick Genome and Microbiome Consortium (TIGMIC)"/>
            <person name="Jia N."/>
            <person name="Wang J."/>
            <person name="Shi W."/>
            <person name="Du L."/>
            <person name="Sun Y."/>
            <person name="Zhan W."/>
            <person name="Jiang J.F."/>
            <person name="Wang Q."/>
            <person name="Zhang B."/>
            <person name="Ji P."/>
            <person name="Bell-Sakyi L."/>
            <person name="Cui X.M."/>
            <person name="Yuan T.T."/>
            <person name="Jiang B.G."/>
            <person name="Yang W.F."/>
            <person name="Lam T.T."/>
            <person name="Chang Q.C."/>
            <person name="Ding S.J."/>
            <person name="Wang X.J."/>
            <person name="Zhu J.G."/>
            <person name="Ruan X.D."/>
            <person name="Zhao L."/>
            <person name="Wei J.T."/>
            <person name="Ye R.Z."/>
            <person name="Que T.C."/>
            <person name="Du C.H."/>
            <person name="Zhou Y.H."/>
            <person name="Cheng J.X."/>
            <person name="Dai P.F."/>
            <person name="Guo W.B."/>
            <person name="Han X.H."/>
            <person name="Huang E.J."/>
            <person name="Li L.F."/>
            <person name="Wei W."/>
            <person name="Gao Y.C."/>
            <person name="Liu J.Z."/>
            <person name="Shao H.Z."/>
            <person name="Wang X."/>
            <person name="Wang C.C."/>
            <person name="Yang T.C."/>
            <person name="Huo Q.B."/>
            <person name="Li W."/>
            <person name="Chen H.Y."/>
            <person name="Chen S.E."/>
            <person name="Zhou L.G."/>
            <person name="Ni X.B."/>
            <person name="Tian J.H."/>
            <person name="Sheng Y."/>
            <person name="Liu T."/>
            <person name="Pan Y.S."/>
            <person name="Xia L.Y."/>
            <person name="Li J."/>
            <person name="Zhao F."/>
            <person name="Cao W.C."/>
        </authorList>
    </citation>
    <scope>NUCLEOTIDE SEQUENCE</scope>
    <source>
        <strain evidence="1">Rsan-2018</strain>
    </source>
</reference>